<evidence type="ECO:0000313" key="10">
    <source>
        <dbReference type="Proteomes" id="UP000059680"/>
    </source>
</evidence>
<name>A0A0P0WKJ1_ORYSJ</name>
<keyword evidence="7" id="KW-0539">Nucleus</keyword>
<dbReference type="SMR" id="A0A0P0WKJ1"/>
<dbReference type="FunCoup" id="A0A0P0WKJ1">
    <property type="interactions" value="9"/>
</dbReference>
<dbReference type="PANTHER" id="PTHR23068:SF25">
    <property type="entry name" value="DNA (CYTOSINE-5)-METHYLTRANSFERASE DRM2"/>
    <property type="match status" value="1"/>
</dbReference>
<dbReference type="PaxDb" id="39947-A0A0P0WKJ1"/>
<keyword evidence="4" id="KW-0949">S-adenosyl-L-methionine</keyword>
<dbReference type="PANTHER" id="PTHR23068">
    <property type="entry name" value="DNA CYTOSINE-5- -METHYLTRANSFERASE 3-RELATED"/>
    <property type="match status" value="1"/>
</dbReference>
<keyword evidence="10" id="KW-1185">Reference proteome</keyword>
<dbReference type="GO" id="GO:0032259">
    <property type="term" value="P:methylation"/>
    <property type="evidence" value="ECO:0007669"/>
    <property type="project" value="UniProtKB-KW"/>
</dbReference>
<evidence type="ECO:0000256" key="7">
    <source>
        <dbReference type="ARBA" id="ARBA00023242"/>
    </source>
</evidence>
<dbReference type="EMBL" id="AP014961">
    <property type="protein sequence ID" value="BAS93311.1"/>
    <property type="molecule type" value="Genomic_DNA"/>
</dbReference>
<keyword evidence="6" id="KW-0238">DNA-binding</keyword>
<gene>
    <name evidence="9" type="ordered locus">Os05g0313900</name>
    <name evidence="9" type="ORF">OSNPB_050313900</name>
</gene>
<evidence type="ECO:0000256" key="4">
    <source>
        <dbReference type="ARBA" id="ARBA00022691"/>
    </source>
</evidence>
<evidence type="ECO:0000256" key="1">
    <source>
        <dbReference type="ARBA" id="ARBA00004123"/>
    </source>
</evidence>
<protein>
    <submittedName>
        <fullName evidence="9">Os05g0313900 protein</fullName>
    </submittedName>
</protein>
<keyword evidence="2" id="KW-0489">Methyltransferase</keyword>
<reference evidence="10" key="1">
    <citation type="journal article" date="2005" name="Nature">
        <title>The map-based sequence of the rice genome.</title>
        <authorList>
            <consortium name="International rice genome sequencing project (IRGSP)"/>
            <person name="Matsumoto T."/>
            <person name="Wu J."/>
            <person name="Kanamori H."/>
            <person name="Katayose Y."/>
            <person name="Fujisawa M."/>
            <person name="Namiki N."/>
            <person name="Mizuno H."/>
            <person name="Yamamoto K."/>
            <person name="Antonio B.A."/>
            <person name="Baba T."/>
            <person name="Sakata K."/>
            <person name="Nagamura Y."/>
            <person name="Aoki H."/>
            <person name="Arikawa K."/>
            <person name="Arita K."/>
            <person name="Bito T."/>
            <person name="Chiden Y."/>
            <person name="Fujitsuka N."/>
            <person name="Fukunaka R."/>
            <person name="Hamada M."/>
            <person name="Harada C."/>
            <person name="Hayashi A."/>
            <person name="Hijishita S."/>
            <person name="Honda M."/>
            <person name="Hosokawa S."/>
            <person name="Ichikawa Y."/>
            <person name="Idonuma A."/>
            <person name="Iijima M."/>
            <person name="Ikeda M."/>
            <person name="Ikeno M."/>
            <person name="Ito K."/>
            <person name="Ito S."/>
            <person name="Ito T."/>
            <person name="Ito Y."/>
            <person name="Ito Y."/>
            <person name="Iwabuchi A."/>
            <person name="Kamiya K."/>
            <person name="Karasawa W."/>
            <person name="Kurita K."/>
            <person name="Katagiri S."/>
            <person name="Kikuta A."/>
            <person name="Kobayashi H."/>
            <person name="Kobayashi N."/>
            <person name="Machita K."/>
            <person name="Maehara T."/>
            <person name="Masukawa M."/>
            <person name="Mizubayashi T."/>
            <person name="Mukai Y."/>
            <person name="Nagasaki H."/>
            <person name="Nagata Y."/>
            <person name="Naito S."/>
            <person name="Nakashima M."/>
            <person name="Nakama Y."/>
            <person name="Nakamichi Y."/>
            <person name="Nakamura M."/>
            <person name="Meguro A."/>
            <person name="Negishi M."/>
            <person name="Ohta I."/>
            <person name="Ohta T."/>
            <person name="Okamoto M."/>
            <person name="Ono N."/>
            <person name="Saji S."/>
            <person name="Sakaguchi M."/>
            <person name="Sakai K."/>
            <person name="Shibata M."/>
            <person name="Shimokawa T."/>
            <person name="Song J."/>
            <person name="Takazaki Y."/>
            <person name="Terasawa K."/>
            <person name="Tsugane M."/>
            <person name="Tsuji K."/>
            <person name="Ueda S."/>
            <person name="Waki K."/>
            <person name="Yamagata H."/>
            <person name="Yamamoto M."/>
            <person name="Yamamoto S."/>
            <person name="Yamane H."/>
            <person name="Yoshiki S."/>
            <person name="Yoshihara R."/>
            <person name="Yukawa K."/>
            <person name="Zhong H."/>
            <person name="Yano M."/>
            <person name="Yuan Q."/>
            <person name="Ouyang S."/>
            <person name="Liu J."/>
            <person name="Jones K.M."/>
            <person name="Gansberger K."/>
            <person name="Moffat K."/>
            <person name="Hill J."/>
            <person name="Bera J."/>
            <person name="Fadrosh D."/>
            <person name="Jin S."/>
            <person name="Johri S."/>
            <person name="Kim M."/>
            <person name="Overton L."/>
            <person name="Reardon M."/>
            <person name="Tsitrin T."/>
            <person name="Vuong H."/>
            <person name="Weaver B."/>
            <person name="Ciecko A."/>
            <person name="Tallon L."/>
            <person name="Jackson J."/>
            <person name="Pai G."/>
            <person name="Aken S.V."/>
            <person name="Utterback T."/>
            <person name="Reidmuller S."/>
            <person name="Feldblyum T."/>
            <person name="Hsiao J."/>
            <person name="Zismann V."/>
            <person name="Iobst S."/>
            <person name="de Vazeille A.R."/>
            <person name="Buell C.R."/>
            <person name="Ying K."/>
            <person name="Li Y."/>
            <person name="Lu T."/>
            <person name="Huang Y."/>
            <person name="Zhao Q."/>
            <person name="Feng Q."/>
            <person name="Zhang L."/>
            <person name="Zhu J."/>
            <person name="Weng Q."/>
            <person name="Mu J."/>
            <person name="Lu Y."/>
            <person name="Fan D."/>
            <person name="Liu Y."/>
            <person name="Guan J."/>
            <person name="Zhang Y."/>
            <person name="Yu S."/>
            <person name="Liu X."/>
            <person name="Zhang Y."/>
            <person name="Hong G."/>
            <person name="Han B."/>
            <person name="Choisne N."/>
            <person name="Demange N."/>
            <person name="Orjeda G."/>
            <person name="Samain S."/>
            <person name="Cattolico L."/>
            <person name="Pelletier E."/>
            <person name="Couloux A."/>
            <person name="Segurens B."/>
            <person name="Wincker P."/>
            <person name="D'Hont A."/>
            <person name="Scarpelli C."/>
            <person name="Weissenbach J."/>
            <person name="Salanoubat M."/>
            <person name="Quetier F."/>
            <person name="Yu Y."/>
            <person name="Kim H.R."/>
            <person name="Rambo T."/>
            <person name="Currie J."/>
            <person name="Collura K."/>
            <person name="Luo M."/>
            <person name="Yang T."/>
            <person name="Ammiraju J.S.S."/>
            <person name="Engler F."/>
            <person name="Soderlund C."/>
            <person name="Wing R.A."/>
            <person name="Palmer L.E."/>
            <person name="de la Bastide M."/>
            <person name="Spiegel L."/>
            <person name="Nascimento L."/>
            <person name="Zutavern T."/>
            <person name="O'Shaughnessy A."/>
            <person name="Dike S."/>
            <person name="Dedhia N."/>
            <person name="Preston R."/>
            <person name="Balija V."/>
            <person name="McCombie W.R."/>
            <person name="Chow T."/>
            <person name="Chen H."/>
            <person name="Chung M."/>
            <person name="Chen C."/>
            <person name="Shaw J."/>
            <person name="Wu H."/>
            <person name="Hsiao K."/>
            <person name="Chao Y."/>
            <person name="Chu M."/>
            <person name="Cheng C."/>
            <person name="Hour A."/>
            <person name="Lee P."/>
            <person name="Lin S."/>
            <person name="Lin Y."/>
            <person name="Liou J."/>
            <person name="Liu S."/>
            <person name="Hsing Y."/>
            <person name="Raghuvanshi S."/>
            <person name="Mohanty A."/>
            <person name="Bharti A.K."/>
            <person name="Gaur A."/>
            <person name="Gupta V."/>
            <person name="Kumar D."/>
            <person name="Ravi V."/>
            <person name="Vij S."/>
            <person name="Kapur A."/>
            <person name="Khurana P."/>
            <person name="Khurana P."/>
            <person name="Khurana J.P."/>
            <person name="Tyagi A.K."/>
            <person name="Gaikwad K."/>
            <person name="Singh A."/>
            <person name="Dalal V."/>
            <person name="Srivastava S."/>
            <person name="Dixit A."/>
            <person name="Pal A.K."/>
            <person name="Ghazi I.A."/>
            <person name="Yadav M."/>
            <person name="Pandit A."/>
            <person name="Bhargava A."/>
            <person name="Sureshbabu K."/>
            <person name="Batra K."/>
            <person name="Sharma T.R."/>
            <person name="Mohapatra T."/>
            <person name="Singh N.K."/>
            <person name="Messing J."/>
            <person name="Nelson A.B."/>
            <person name="Fuks G."/>
            <person name="Kavchok S."/>
            <person name="Keizer G."/>
            <person name="Linton E."/>
            <person name="Llaca V."/>
            <person name="Song R."/>
            <person name="Tanyolac B."/>
            <person name="Young S."/>
            <person name="Ho-Il K."/>
            <person name="Hahn J.H."/>
            <person name="Sangsakoo G."/>
            <person name="Vanavichit A."/>
            <person name="de Mattos Luiz.A.T."/>
            <person name="Zimmer P.D."/>
            <person name="Malone G."/>
            <person name="Dellagostin O."/>
            <person name="de Oliveira A.C."/>
            <person name="Bevan M."/>
            <person name="Bancroft I."/>
            <person name="Minx P."/>
            <person name="Cordum H."/>
            <person name="Wilson R."/>
            <person name="Cheng Z."/>
            <person name="Jin W."/>
            <person name="Jiang J."/>
            <person name="Leong S.A."/>
            <person name="Iwama H."/>
            <person name="Gojobori T."/>
            <person name="Itoh T."/>
            <person name="Niimura Y."/>
            <person name="Fujii Y."/>
            <person name="Habara T."/>
            <person name="Sakai H."/>
            <person name="Sato Y."/>
            <person name="Wilson G."/>
            <person name="Kumar K."/>
            <person name="McCouch S."/>
            <person name="Juretic N."/>
            <person name="Hoen D."/>
            <person name="Wright S."/>
            <person name="Bruskiewich R."/>
            <person name="Bureau T."/>
            <person name="Miyao A."/>
            <person name="Hirochika H."/>
            <person name="Nishikawa T."/>
            <person name="Kadowaki K."/>
            <person name="Sugiura M."/>
            <person name="Burr B."/>
            <person name="Sasaki T."/>
        </authorList>
    </citation>
    <scope>NUCLEOTIDE SEQUENCE [LARGE SCALE GENOMIC DNA]</scope>
    <source>
        <strain evidence="10">cv. Nipponbare</strain>
    </source>
</reference>
<evidence type="ECO:0000256" key="6">
    <source>
        <dbReference type="ARBA" id="ARBA00023125"/>
    </source>
</evidence>
<dbReference type="GO" id="GO:0005634">
    <property type="term" value="C:nucleus"/>
    <property type="evidence" value="ECO:0007669"/>
    <property type="project" value="UniProtKB-SubCell"/>
</dbReference>
<organism evidence="9 10">
    <name type="scientific">Oryza sativa subsp. japonica</name>
    <name type="common">Rice</name>
    <dbReference type="NCBI Taxonomy" id="39947"/>
    <lineage>
        <taxon>Eukaryota</taxon>
        <taxon>Viridiplantae</taxon>
        <taxon>Streptophyta</taxon>
        <taxon>Embryophyta</taxon>
        <taxon>Tracheophyta</taxon>
        <taxon>Spermatophyta</taxon>
        <taxon>Magnoliopsida</taxon>
        <taxon>Liliopsida</taxon>
        <taxon>Poales</taxon>
        <taxon>Poaceae</taxon>
        <taxon>BOP clade</taxon>
        <taxon>Oryzoideae</taxon>
        <taxon>Oryzeae</taxon>
        <taxon>Oryzinae</taxon>
        <taxon>Oryza</taxon>
        <taxon>Oryza sativa</taxon>
    </lineage>
</organism>
<reference evidence="9 10" key="3">
    <citation type="journal article" date="2013" name="Rice">
        <title>Improvement of the Oryza sativa Nipponbare reference genome using next generation sequence and optical map data.</title>
        <authorList>
            <person name="Kawahara Y."/>
            <person name="de la Bastide M."/>
            <person name="Hamilton J.P."/>
            <person name="Kanamori H."/>
            <person name="McCombie W.R."/>
            <person name="Ouyang S."/>
            <person name="Schwartz D.C."/>
            <person name="Tanaka T."/>
            <person name="Wu J."/>
            <person name="Zhou S."/>
            <person name="Childs K.L."/>
            <person name="Davidson R.M."/>
            <person name="Lin H."/>
            <person name="Quesada-Ocampo L."/>
            <person name="Vaillancourt B."/>
            <person name="Sakai H."/>
            <person name="Lee S.S."/>
            <person name="Kim J."/>
            <person name="Numa H."/>
            <person name="Itoh T."/>
            <person name="Buell C.R."/>
            <person name="Matsumoto T."/>
        </authorList>
    </citation>
    <scope>NUCLEOTIDE SEQUENCE [LARGE SCALE GENOMIC DNA]</scope>
    <source>
        <strain evidence="10">cv. Nipponbare</strain>
    </source>
</reference>
<reference evidence="9 10" key="2">
    <citation type="journal article" date="2013" name="Plant Cell Physiol.">
        <title>Rice Annotation Project Database (RAP-DB): an integrative and interactive database for rice genomics.</title>
        <authorList>
            <person name="Sakai H."/>
            <person name="Lee S.S."/>
            <person name="Tanaka T."/>
            <person name="Numa H."/>
            <person name="Kim J."/>
            <person name="Kawahara Y."/>
            <person name="Wakimoto H."/>
            <person name="Yang C.C."/>
            <person name="Iwamoto M."/>
            <person name="Abe T."/>
            <person name="Yamada Y."/>
            <person name="Muto A."/>
            <person name="Inokuchi H."/>
            <person name="Ikemura T."/>
            <person name="Matsumoto T."/>
            <person name="Sasaki T."/>
            <person name="Itoh T."/>
        </authorList>
    </citation>
    <scope>NUCLEOTIDE SEQUENCE [LARGE SCALE GENOMIC DNA]</scope>
    <source>
        <strain evidence="10">cv. Nipponbare</strain>
    </source>
</reference>
<accession>A0A0P0WKJ1</accession>
<sequence>STETFLKPAFGPPFFYYENVALSSKGVWTTISRFLFDIQPEFVGSFCAAARKMDYIHNLPIENRSPVLPLPPNTISEAFLPTNMWWPSRSKKTVQLLAILRGKREAYRTLCSC</sequence>
<feature type="domain" description="SAM-dependent MTase DRM-type" evidence="8">
    <location>
        <begin position="1"/>
        <end position="113"/>
    </location>
</feature>
<dbReference type="Gramene" id="Os05t0313900-00">
    <property type="protein sequence ID" value="Os05t0313900-00"/>
    <property type="gene ID" value="Os05g0313900"/>
</dbReference>
<dbReference type="STRING" id="39947.A0A0P0WKJ1"/>
<evidence type="ECO:0000313" key="9">
    <source>
        <dbReference type="EMBL" id="BAS93311.1"/>
    </source>
</evidence>
<dbReference type="InterPro" id="IPR050390">
    <property type="entry name" value="C5-Methyltransferase"/>
</dbReference>
<keyword evidence="5" id="KW-0677">Repeat</keyword>
<evidence type="ECO:0000256" key="5">
    <source>
        <dbReference type="ARBA" id="ARBA00022737"/>
    </source>
</evidence>
<evidence type="ECO:0000256" key="3">
    <source>
        <dbReference type="ARBA" id="ARBA00022679"/>
    </source>
</evidence>
<dbReference type="InterPro" id="IPR030380">
    <property type="entry name" value="SAM_MeTfrase_DRM"/>
</dbReference>
<evidence type="ECO:0000256" key="2">
    <source>
        <dbReference type="ARBA" id="ARBA00022603"/>
    </source>
</evidence>
<dbReference type="GO" id="GO:0008168">
    <property type="term" value="F:methyltransferase activity"/>
    <property type="evidence" value="ECO:0007669"/>
    <property type="project" value="UniProtKB-KW"/>
</dbReference>
<dbReference type="Proteomes" id="UP000059680">
    <property type="component" value="Chromosome 5"/>
</dbReference>
<evidence type="ECO:0000259" key="8">
    <source>
        <dbReference type="PROSITE" id="PS51680"/>
    </source>
</evidence>
<dbReference type="GO" id="GO:0003677">
    <property type="term" value="F:DNA binding"/>
    <property type="evidence" value="ECO:0007669"/>
    <property type="project" value="UniProtKB-KW"/>
</dbReference>
<proteinExistence type="predicted"/>
<dbReference type="PROSITE" id="PS51680">
    <property type="entry name" value="SAM_MT_DRM"/>
    <property type="match status" value="1"/>
</dbReference>
<keyword evidence="3" id="KW-0808">Transferase</keyword>
<feature type="non-terminal residue" evidence="9">
    <location>
        <position position="1"/>
    </location>
</feature>
<dbReference type="AlphaFoldDB" id="A0A0P0WKJ1"/>
<comment type="subcellular location">
    <subcellularLocation>
        <location evidence="1">Nucleus</location>
    </subcellularLocation>
</comment>
<dbReference type="InParanoid" id="A0A0P0WKJ1"/>